<dbReference type="Proteomes" id="UP000092584">
    <property type="component" value="Unassembled WGS sequence"/>
</dbReference>
<protein>
    <submittedName>
        <fullName evidence="1">Uncharacterized protein</fullName>
    </submittedName>
</protein>
<evidence type="ECO:0000313" key="1">
    <source>
        <dbReference type="EMBL" id="OBY62034.1"/>
    </source>
</evidence>
<evidence type="ECO:0000313" key="2">
    <source>
        <dbReference type="Proteomes" id="UP000092584"/>
    </source>
</evidence>
<name>A0A1B8TR38_9FLAO</name>
<dbReference type="EMBL" id="LSFM01000025">
    <property type="protein sequence ID" value="OBY62034.1"/>
    <property type="molecule type" value="Genomic_DNA"/>
</dbReference>
<dbReference type="AlphaFoldDB" id="A0A1B8TR38"/>
<accession>A0A1B8TR38</accession>
<dbReference type="OrthoDB" id="1164858at2"/>
<organism evidence="1 2">
    <name type="scientific">Polaribacter vadi</name>
    <dbReference type="NCBI Taxonomy" id="1774273"/>
    <lineage>
        <taxon>Bacteria</taxon>
        <taxon>Pseudomonadati</taxon>
        <taxon>Bacteroidota</taxon>
        <taxon>Flavobacteriia</taxon>
        <taxon>Flavobacteriales</taxon>
        <taxon>Flavobacteriaceae</taxon>
    </lineage>
</organism>
<sequence>MKKILFLFFVVSSFSYCQTKVDKKALKTELDSIYKVDQTFRSLLDRSTEDDITFLNKQGYTLDEFKRNSWPIINKHDSLNLIIIEEIIKKHGYPGKSLVGEPTNKAAWYVIQHSDKINKYLPIIEKAGKENELPMTLVAMMKDRQLMFDNKEQIYGTQGTTRMITNKVTGKQEYKWFIWPIKNPENINQLRKSIGFSTTIEENAARLDIVYKVYTLEQVKNLDFD</sequence>
<dbReference type="RefSeq" id="WP_065320389.1">
    <property type="nucleotide sequence ID" value="NZ_CP017477.1"/>
</dbReference>
<proteinExistence type="predicted"/>
<reference evidence="2" key="1">
    <citation type="submission" date="2016-02" db="EMBL/GenBank/DDBJ databases">
        <authorList>
            <person name="Shin S.-K."/>
            <person name="Yi H."/>
            <person name="Kim E."/>
        </authorList>
    </citation>
    <scope>NUCLEOTIDE SEQUENCE [LARGE SCALE GENOMIC DNA]</scope>
    <source>
        <strain evidence="2">LPB0003</strain>
    </source>
</reference>
<dbReference type="STRING" id="1774273.LPB03_14565"/>
<keyword evidence="2" id="KW-1185">Reference proteome</keyword>
<comment type="caution">
    <text evidence="1">The sequence shown here is derived from an EMBL/GenBank/DDBJ whole genome shotgun (WGS) entry which is preliminary data.</text>
</comment>
<dbReference type="KEGG" id="pob:LPB03_14565"/>
<gene>
    <name evidence="1" type="ORF">LPB3_14740</name>
</gene>